<proteinExistence type="predicted"/>
<accession>A0ACA9SWT2</accession>
<comment type="caution">
    <text evidence="1">The sequence shown here is derived from an EMBL/GenBank/DDBJ whole genome shotgun (WGS) entry which is preliminary data.</text>
</comment>
<gene>
    <name evidence="1" type="ORF">RPERSI_LOCUS35704</name>
</gene>
<protein>
    <submittedName>
        <fullName evidence="1">18475_t:CDS:1</fullName>
    </submittedName>
</protein>
<dbReference type="Proteomes" id="UP000789920">
    <property type="component" value="Unassembled WGS sequence"/>
</dbReference>
<feature type="non-terminal residue" evidence="1">
    <location>
        <position position="1"/>
    </location>
</feature>
<evidence type="ECO:0000313" key="1">
    <source>
        <dbReference type="EMBL" id="CAG8849649.1"/>
    </source>
</evidence>
<keyword evidence="2" id="KW-1185">Reference proteome</keyword>
<organism evidence="1 2">
    <name type="scientific">Racocetra persica</name>
    <dbReference type="NCBI Taxonomy" id="160502"/>
    <lineage>
        <taxon>Eukaryota</taxon>
        <taxon>Fungi</taxon>
        <taxon>Fungi incertae sedis</taxon>
        <taxon>Mucoromycota</taxon>
        <taxon>Glomeromycotina</taxon>
        <taxon>Glomeromycetes</taxon>
        <taxon>Diversisporales</taxon>
        <taxon>Gigasporaceae</taxon>
        <taxon>Racocetra</taxon>
    </lineage>
</organism>
<name>A0ACA9SWT2_9GLOM</name>
<sequence length="136" mass="15890">ESFEQEETGNSIIEQSEENDASALNFFLEEIRNDYQNSGPQYRTALNKFIKRYRVSKSISIPRLTSFLHDINHTGNSTRVKSGAMIRVQVESVKRRKREGHNGNSRAVLNEIKENRDSQIIPYRKKRKVNKKEHNL</sequence>
<feature type="non-terminal residue" evidence="1">
    <location>
        <position position="136"/>
    </location>
</feature>
<dbReference type="EMBL" id="CAJVQC010166724">
    <property type="protein sequence ID" value="CAG8849649.1"/>
    <property type="molecule type" value="Genomic_DNA"/>
</dbReference>
<reference evidence="1" key="1">
    <citation type="submission" date="2021-06" db="EMBL/GenBank/DDBJ databases">
        <authorList>
            <person name="Kallberg Y."/>
            <person name="Tangrot J."/>
            <person name="Rosling A."/>
        </authorList>
    </citation>
    <scope>NUCLEOTIDE SEQUENCE</scope>
    <source>
        <strain evidence="1">MA461A</strain>
    </source>
</reference>
<evidence type="ECO:0000313" key="2">
    <source>
        <dbReference type="Proteomes" id="UP000789920"/>
    </source>
</evidence>